<dbReference type="InterPro" id="IPR011432">
    <property type="entry name" value="Shr-like_HID"/>
</dbReference>
<feature type="domain" description="Heme-binding protein Shr-like Hb-interacting" evidence="1">
    <location>
        <begin position="16"/>
        <end position="101"/>
    </location>
</feature>
<dbReference type="Pfam" id="PF07550">
    <property type="entry name" value="Shr-like_HID"/>
    <property type="match status" value="1"/>
</dbReference>
<feature type="non-terminal residue" evidence="2">
    <location>
        <position position="1"/>
    </location>
</feature>
<organism evidence="2">
    <name type="scientific">uncultured Paenibacillus sp</name>
    <dbReference type="NCBI Taxonomy" id="227322"/>
    <lineage>
        <taxon>Bacteria</taxon>
        <taxon>Bacillati</taxon>
        <taxon>Bacillota</taxon>
        <taxon>Bacilli</taxon>
        <taxon>Bacillales</taxon>
        <taxon>Paenibacillaceae</taxon>
        <taxon>Paenibacillus</taxon>
        <taxon>environmental samples</taxon>
    </lineage>
</organism>
<name>A0A060BNS1_9BACL</name>
<evidence type="ECO:0000259" key="1">
    <source>
        <dbReference type="Pfam" id="PF07550"/>
    </source>
</evidence>
<feature type="non-terminal residue" evidence="2">
    <location>
        <position position="145"/>
    </location>
</feature>
<protein>
    <submittedName>
        <fullName evidence="2">CAZy families GH16|CBM4|CBM54 protein</fullName>
    </submittedName>
</protein>
<dbReference type="EMBL" id="KF117301">
    <property type="protein sequence ID" value="AIA84554.1"/>
    <property type="molecule type" value="Genomic_DNA"/>
</dbReference>
<reference evidence="2" key="1">
    <citation type="journal article" date="2013" name="Environ. Microbiol.">
        <title>Seasonally variable intestinal metagenomes of the red palm weevil (Rhynchophorus ferrugineus).</title>
        <authorList>
            <person name="Jia S."/>
            <person name="Zhang X."/>
            <person name="Zhang G."/>
            <person name="Yin A."/>
            <person name="Zhang S."/>
            <person name="Li F."/>
            <person name="Wang L."/>
            <person name="Zhao D."/>
            <person name="Yun Q."/>
            <person name="Tala"/>
            <person name="Wang J."/>
            <person name="Sun G."/>
            <person name="Baabdullah M."/>
            <person name="Yu X."/>
            <person name="Hu S."/>
            <person name="Al-Mssallem I.S."/>
            <person name="Yu J."/>
        </authorList>
    </citation>
    <scope>NUCLEOTIDE SEQUENCE</scope>
</reference>
<dbReference type="AlphaFoldDB" id="A0A060BNS1"/>
<evidence type="ECO:0000313" key="2">
    <source>
        <dbReference type="EMBL" id="AIA84554.1"/>
    </source>
</evidence>
<accession>A0A060BNS1</accession>
<sequence length="145" mass="14753">SSNTFTTMSIKSAATLTADADASVDGDIEITFTADSAFEAAISGVNYNGHALTANQYTVGSGTVTLHPGSTDNTYLQTPGTADVLVRATGYTDSSVSQDITAGAVASLQVTTQPEPGLKTGDAFAVQPVVKLYDLYGNLCSTGSS</sequence>
<proteinExistence type="predicted"/>